<keyword evidence="1" id="KW-0472">Membrane</keyword>
<name>A0A2N6PHZ2_9MICO</name>
<reference evidence="2 3" key="1">
    <citation type="submission" date="2017-09" db="EMBL/GenBank/DDBJ databases">
        <title>Bacterial strain isolated from the female urinary microbiota.</title>
        <authorList>
            <person name="Thomas-White K."/>
            <person name="Kumar N."/>
            <person name="Forster S."/>
            <person name="Putonti C."/>
            <person name="Lawley T."/>
            <person name="Wolfe A.J."/>
        </authorList>
    </citation>
    <scope>NUCLEOTIDE SEQUENCE [LARGE SCALE GENOMIC DNA]</scope>
    <source>
        <strain evidence="2 3">UMB0680</strain>
    </source>
</reference>
<organism evidence="2 3">
    <name type="scientific">Brevibacterium luteolum</name>
    <dbReference type="NCBI Taxonomy" id="199591"/>
    <lineage>
        <taxon>Bacteria</taxon>
        <taxon>Bacillati</taxon>
        <taxon>Actinomycetota</taxon>
        <taxon>Actinomycetes</taxon>
        <taxon>Micrococcales</taxon>
        <taxon>Brevibacteriaceae</taxon>
        <taxon>Brevibacterium</taxon>
    </lineage>
</organism>
<dbReference type="EMBL" id="PNFZ01000003">
    <property type="protein sequence ID" value="PMB98310.1"/>
    <property type="molecule type" value="Genomic_DNA"/>
</dbReference>
<dbReference type="GeneID" id="86842827"/>
<keyword evidence="1" id="KW-0812">Transmembrane</keyword>
<gene>
    <name evidence="2" type="ORF">CJ198_08105</name>
</gene>
<dbReference type="AlphaFoldDB" id="A0A2N6PHZ2"/>
<evidence type="ECO:0000256" key="1">
    <source>
        <dbReference type="SAM" id="Phobius"/>
    </source>
</evidence>
<accession>A0A2N6PHZ2</accession>
<comment type="caution">
    <text evidence="2">The sequence shown here is derived from an EMBL/GenBank/DDBJ whole genome shotgun (WGS) entry which is preliminary data.</text>
</comment>
<sequence length="67" mass="7383">MKIGYALSIVLSVLGLAVLFGDGFGLTEHSFEAALGLIVVSLMLTFWQRSRDRRDPQRHPRPGDQAA</sequence>
<feature type="transmembrane region" description="Helical" evidence="1">
    <location>
        <begin position="31"/>
        <end position="48"/>
    </location>
</feature>
<keyword evidence="1" id="KW-1133">Transmembrane helix</keyword>
<evidence type="ECO:0000313" key="2">
    <source>
        <dbReference type="EMBL" id="PMB98310.1"/>
    </source>
</evidence>
<evidence type="ECO:0000313" key="3">
    <source>
        <dbReference type="Proteomes" id="UP000235703"/>
    </source>
</evidence>
<protein>
    <submittedName>
        <fullName evidence="2">Uncharacterized protein</fullName>
    </submittedName>
</protein>
<keyword evidence="3" id="KW-1185">Reference proteome</keyword>
<proteinExistence type="predicted"/>
<dbReference type="Proteomes" id="UP000235703">
    <property type="component" value="Unassembled WGS sequence"/>
</dbReference>
<dbReference type="RefSeq" id="WP_102162106.1">
    <property type="nucleotide sequence ID" value="NZ_JALXLX010000021.1"/>
</dbReference>